<dbReference type="GeneID" id="66068837"/>
<sequence>MRVSQSLARHGAVYRPRFHGHVAAASERHRLSWLVIIYAKSRRPLTPDTRPPVSRGFMPVHVCSGVCVSHVPWLGCPW</sequence>
<organism evidence="1 2">
    <name type="scientific">Ustilaginoidea virens</name>
    <name type="common">Rice false smut fungus</name>
    <name type="synonym">Villosiclava virens</name>
    <dbReference type="NCBI Taxonomy" id="1159556"/>
    <lineage>
        <taxon>Eukaryota</taxon>
        <taxon>Fungi</taxon>
        <taxon>Dikarya</taxon>
        <taxon>Ascomycota</taxon>
        <taxon>Pezizomycotina</taxon>
        <taxon>Sordariomycetes</taxon>
        <taxon>Hypocreomycetidae</taxon>
        <taxon>Hypocreales</taxon>
        <taxon>Clavicipitaceae</taxon>
        <taxon>Ustilaginoidea</taxon>
    </lineage>
</organism>
<name>A0A8E5HZ12_USTVR</name>
<dbReference type="RefSeq" id="XP_043001492.1">
    <property type="nucleotide sequence ID" value="XM_043145557.1"/>
</dbReference>
<reference evidence="1" key="1">
    <citation type="submission" date="2020-03" db="EMBL/GenBank/DDBJ databases">
        <title>A mixture of massive structural variations and highly conserved coding sequences in Ustilaginoidea virens genome.</title>
        <authorList>
            <person name="Zhang K."/>
            <person name="Zhao Z."/>
            <person name="Zhang Z."/>
            <person name="Li Y."/>
            <person name="Hsiang T."/>
            <person name="Sun W."/>
        </authorList>
    </citation>
    <scope>NUCLEOTIDE SEQUENCE</scope>
    <source>
        <strain evidence="1">UV-8b</strain>
    </source>
</reference>
<dbReference type="Proteomes" id="UP000027002">
    <property type="component" value="Chromosome 7"/>
</dbReference>
<protein>
    <submittedName>
        <fullName evidence="1">Uncharacterized protein</fullName>
    </submittedName>
</protein>
<dbReference type="KEGG" id="uvi:66068837"/>
<accession>A0A8E5HZ12</accession>
<keyword evidence="2" id="KW-1185">Reference proteome</keyword>
<evidence type="ECO:0000313" key="1">
    <source>
        <dbReference type="EMBL" id="QUC23819.1"/>
    </source>
</evidence>
<dbReference type="AlphaFoldDB" id="A0A8E5HZ12"/>
<proteinExistence type="predicted"/>
<evidence type="ECO:0000313" key="2">
    <source>
        <dbReference type="Proteomes" id="UP000027002"/>
    </source>
</evidence>
<dbReference type="EMBL" id="CP072759">
    <property type="protein sequence ID" value="QUC23819.1"/>
    <property type="molecule type" value="Genomic_DNA"/>
</dbReference>
<gene>
    <name evidence="1" type="ORF">UV8b_08060</name>
</gene>